<comment type="caution">
    <text evidence="2">The sequence shown here is derived from an EMBL/GenBank/DDBJ whole genome shotgun (WGS) entry which is preliminary data.</text>
</comment>
<organism evidence="2 3">
    <name type="scientific">Crocosphaera watsonii WH 0003</name>
    <dbReference type="NCBI Taxonomy" id="423471"/>
    <lineage>
        <taxon>Bacteria</taxon>
        <taxon>Bacillati</taxon>
        <taxon>Cyanobacteriota</taxon>
        <taxon>Cyanophyceae</taxon>
        <taxon>Oscillatoriophycideae</taxon>
        <taxon>Chroococcales</taxon>
        <taxon>Aphanothecaceae</taxon>
        <taxon>Crocosphaera</taxon>
    </lineage>
</organism>
<protein>
    <submittedName>
        <fullName evidence="2">Transposase</fullName>
    </submittedName>
</protein>
<dbReference type="Proteomes" id="UP000003477">
    <property type="component" value="Unassembled WGS sequence"/>
</dbReference>
<feature type="domain" description="Transposase IS4-like" evidence="1">
    <location>
        <begin position="26"/>
        <end position="217"/>
    </location>
</feature>
<evidence type="ECO:0000313" key="2">
    <source>
        <dbReference type="EMBL" id="EHJ09323.1"/>
    </source>
</evidence>
<dbReference type="GO" id="GO:0003677">
    <property type="term" value="F:DNA binding"/>
    <property type="evidence" value="ECO:0007669"/>
    <property type="project" value="InterPro"/>
</dbReference>
<gene>
    <name evidence="2" type="ORF">CWATWH0003_B250</name>
</gene>
<evidence type="ECO:0000313" key="3">
    <source>
        <dbReference type="Proteomes" id="UP000003477"/>
    </source>
</evidence>
<proteinExistence type="predicted"/>
<dbReference type="InterPro" id="IPR002559">
    <property type="entry name" value="Transposase_11"/>
</dbReference>
<reference evidence="2 3" key="1">
    <citation type="journal article" date="2011" name="Front. Microbiol.">
        <title>Two Strains of Crocosphaera watsonii with Highly Conserved Genomes are Distinguished by Strain-Specific Features.</title>
        <authorList>
            <person name="Bench S.R."/>
            <person name="Ilikchyan I.N."/>
            <person name="Tripp H.J."/>
            <person name="Zehr J.P."/>
        </authorList>
    </citation>
    <scope>NUCLEOTIDE SEQUENCE [LARGE SCALE GENOMIC DNA]</scope>
    <source>
        <strain evidence="2 3">WH 0003</strain>
    </source>
</reference>
<dbReference type="AlphaFoldDB" id="G5JER3"/>
<dbReference type="GO" id="GO:0006313">
    <property type="term" value="P:DNA transposition"/>
    <property type="evidence" value="ECO:0007669"/>
    <property type="project" value="InterPro"/>
</dbReference>
<accession>G5JER3</accession>
<evidence type="ECO:0000259" key="1">
    <source>
        <dbReference type="Pfam" id="PF01609"/>
    </source>
</evidence>
<dbReference type="Pfam" id="PF01609">
    <property type="entry name" value="DDE_Tnp_1"/>
    <property type="match status" value="1"/>
</dbReference>
<dbReference type="EMBL" id="AESD01001074">
    <property type="protein sequence ID" value="EHJ09323.1"/>
    <property type="molecule type" value="Genomic_DNA"/>
</dbReference>
<dbReference type="NCBIfam" id="NF033592">
    <property type="entry name" value="transpos_IS4_1"/>
    <property type="match status" value="1"/>
</dbReference>
<dbReference type="InterPro" id="IPR047952">
    <property type="entry name" value="Transpos_IS4"/>
</dbReference>
<dbReference type="PATRIC" id="fig|423471.3.peg.5517"/>
<sequence length="324" mass="37918">MEQYLTYLIRRKMPEFVGYPGTRPGTKAAFPKVRLVLLVEAGTHLICDALISPYKMGERVRVRKLLRSVNSQMLLMWDRGLHSFKMVKSVLDKNCHFLGRMPKNVKFEVVKTLLDGSYISWIAPDRKSKKKGAKRIQVRIIEYVIEEKGKDVVYRLITDLMDVEKFPALLLAKEYHSRWEVENTLSEFKTYLNGRRTKVRSKKPREVIQEIYGWLLAHYSIRCLMFRAATEANLPPLRLSFSGCLRVIQRAIPKFQKITENENYLFFSWLITEMMSEIIPPRQNRSNPRVVKKTRCKFKNAKPIHRGNGSNYQKLTFNTIKAVA</sequence>
<name>G5JER3_CROWT</name>
<dbReference type="PANTHER" id="PTHR37529:SF1">
    <property type="entry name" value="TRANSPOSASE INSG FOR INSERTION SEQUENCE ELEMENT IS4-RELATED"/>
    <property type="match status" value="1"/>
</dbReference>
<dbReference type="PANTHER" id="PTHR37529">
    <property type="entry name" value="TRANSPOSASE INSG FOR INSERTION SEQUENCE ELEMENT IS4-RELATED"/>
    <property type="match status" value="1"/>
</dbReference>
<dbReference type="SUPFAM" id="SSF53098">
    <property type="entry name" value="Ribonuclease H-like"/>
    <property type="match status" value="1"/>
</dbReference>
<dbReference type="GO" id="GO:0004803">
    <property type="term" value="F:transposase activity"/>
    <property type="evidence" value="ECO:0007669"/>
    <property type="project" value="InterPro"/>
</dbReference>
<dbReference type="InterPro" id="IPR012337">
    <property type="entry name" value="RNaseH-like_sf"/>
</dbReference>